<keyword evidence="2" id="KW-1185">Reference proteome</keyword>
<sequence length="43" mass="5078">MHDDYDYCESCGETLPLDGEDTMCDHCKKELNSELYEECWAQQ</sequence>
<organism evidence="1 2">
    <name type="scientific">Paraburkholderia unamae</name>
    <dbReference type="NCBI Taxonomy" id="219649"/>
    <lineage>
        <taxon>Bacteria</taxon>
        <taxon>Pseudomonadati</taxon>
        <taxon>Pseudomonadota</taxon>
        <taxon>Betaproteobacteria</taxon>
        <taxon>Burkholderiales</taxon>
        <taxon>Burkholderiaceae</taxon>
        <taxon>Paraburkholderia</taxon>
    </lineage>
</organism>
<evidence type="ECO:0000313" key="2">
    <source>
        <dbReference type="Proteomes" id="UP001392318"/>
    </source>
</evidence>
<dbReference type="EMBL" id="JAYMRU010000007">
    <property type="protein sequence ID" value="MEM5400826.1"/>
    <property type="molecule type" value="Genomic_DNA"/>
</dbReference>
<comment type="caution">
    <text evidence="1">The sequence shown here is derived from an EMBL/GenBank/DDBJ whole genome shotgun (WGS) entry which is preliminary data.</text>
</comment>
<dbReference type="Proteomes" id="UP001392318">
    <property type="component" value="Unassembled WGS sequence"/>
</dbReference>
<evidence type="ECO:0000313" key="1">
    <source>
        <dbReference type="EMBL" id="MEM5400826.1"/>
    </source>
</evidence>
<name>A0ACC6RGM7_9BURK</name>
<protein>
    <submittedName>
        <fullName evidence="1">Uncharacterized protein</fullName>
    </submittedName>
</protein>
<accession>A0ACC6RGM7</accession>
<reference evidence="1" key="1">
    <citation type="submission" date="2024-01" db="EMBL/GenBank/DDBJ databases">
        <title>The diversity of rhizobia nodulating Mimosa spp. in eleven states of Brazil covering several biomes is determined by host plant, location, and edaphic factors.</title>
        <authorList>
            <person name="Rouws L."/>
            <person name="Barauna A."/>
            <person name="Beukes C."/>
            <person name="De Faria S.M."/>
            <person name="Gross E."/>
            <person name="Dos Reis Junior F.B."/>
            <person name="Simon M."/>
            <person name="Maluk M."/>
            <person name="Odee D.W."/>
            <person name="Kenicer G."/>
            <person name="Young J.P.W."/>
            <person name="Reis V.M."/>
            <person name="Zilli J."/>
            <person name="James E.K."/>
        </authorList>
    </citation>
    <scope>NUCLEOTIDE SEQUENCE</scope>
    <source>
        <strain evidence="1">JPY452</strain>
    </source>
</reference>
<proteinExistence type="predicted"/>
<gene>
    <name evidence="1" type="ORF">VSR83_12105</name>
</gene>